<dbReference type="PaxDb" id="1198114-AciX9_3322"/>
<accession>E8X2N4</accession>
<name>E8X2N4_GRATM</name>
<protein>
    <submittedName>
        <fullName evidence="2">Putative terminase small subunit, Nu1</fullName>
    </submittedName>
</protein>
<feature type="compositionally biased region" description="Polar residues" evidence="1">
    <location>
        <begin position="180"/>
        <end position="189"/>
    </location>
</feature>
<keyword evidence="3" id="KW-1185">Reference proteome</keyword>
<reference evidence="3" key="1">
    <citation type="submission" date="2011-01" db="EMBL/GenBank/DDBJ databases">
        <title>Complete sequence of chromosome of Acidobacterium sp. MP5ACTX9.</title>
        <authorList>
            <consortium name="US DOE Joint Genome Institute"/>
            <person name="Lucas S."/>
            <person name="Copeland A."/>
            <person name="Lapidus A."/>
            <person name="Cheng J.-F."/>
            <person name="Goodwin L."/>
            <person name="Pitluck S."/>
            <person name="Teshima H."/>
            <person name="Detter J.C."/>
            <person name="Han C."/>
            <person name="Tapia R."/>
            <person name="Land M."/>
            <person name="Hauser L."/>
            <person name="Kyrpides N."/>
            <person name="Ivanova N."/>
            <person name="Ovchinnikova G."/>
            <person name="Pagani I."/>
            <person name="Rawat S.R."/>
            <person name="Mannisto M."/>
            <person name="Haggblom M.M."/>
            <person name="Woyke T."/>
        </authorList>
    </citation>
    <scope>NUCLEOTIDE SEQUENCE [LARGE SCALE GENOMIC DNA]</scope>
    <source>
        <strain evidence="3">MP5ACTX9</strain>
    </source>
</reference>
<evidence type="ECO:0000313" key="3">
    <source>
        <dbReference type="Proteomes" id="UP000000343"/>
    </source>
</evidence>
<evidence type="ECO:0000313" key="2">
    <source>
        <dbReference type="EMBL" id="ADW70331.1"/>
    </source>
</evidence>
<dbReference type="KEGG" id="acm:AciX9_3322"/>
<dbReference type="eggNOG" id="COG4220">
    <property type="taxonomic scope" value="Bacteria"/>
</dbReference>
<sequence length="189" mass="20917">MKEQRLVSVTEIRTILAGKGHPMLSKQAITNFVKDGMPKRALGKYDRDECLAWYVGRLRTNVLKQETESRDGQVISLDKARARLVVAQAENEEMTALERKGKLIPLELYETEGSRWALLIKTNLLNLPSRLGPNLVGLTAPEIKALLNASMVEFLARLVKVGPGSPAKQSEVGAEARKTLPSTTKRNKA</sequence>
<dbReference type="EMBL" id="CP002480">
    <property type="protein sequence ID" value="ADW70331.1"/>
    <property type="molecule type" value="Genomic_DNA"/>
</dbReference>
<organism evidence="3">
    <name type="scientific">Granulicella tundricola (strain ATCC BAA-1859 / DSM 23138 / MP5ACTX9)</name>
    <dbReference type="NCBI Taxonomy" id="1198114"/>
    <lineage>
        <taxon>Bacteria</taxon>
        <taxon>Pseudomonadati</taxon>
        <taxon>Acidobacteriota</taxon>
        <taxon>Terriglobia</taxon>
        <taxon>Terriglobales</taxon>
        <taxon>Acidobacteriaceae</taxon>
        <taxon>Granulicella</taxon>
    </lineage>
</organism>
<dbReference type="AlphaFoldDB" id="E8X2N4"/>
<gene>
    <name evidence="2" type="ordered locus">AciX9_3322</name>
</gene>
<dbReference type="OrthoDB" id="8410638at2"/>
<dbReference type="HOGENOM" id="CLU_1432712_0_0_0"/>
<dbReference type="Proteomes" id="UP000000343">
    <property type="component" value="Chromosome"/>
</dbReference>
<feature type="region of interest" description="Disordered" evidence="1">
    <location>
        <begin position="163"/>
        <end position="189"/>
    </location>
</feature>
<evidence type="ECO:0000256" key="1">
    <source>
        <dbReference type="SAM" id="MobiDB-lite"/>
    </source>
</evidence>
<proteinExistence type="predicted"/>
<dbReference type="RefSeq" id="WP_013581643.1">
    <property type="nucleotide sequence ID" value="NC_015064.1"/>
</dbReference>
<dbReference type="STRING" id="1198114.AciX9_3322"/>